<feature type="transmembrane region" description="Helical" evidence="7">
    <location>
        <begin position="64"/>
        <end position="82"/>
    </location>
</feature>
<dbReference type="SUPFAM" id="SSF47384">
    <property type="entry name" value="Homodimeric domain of signal transducing histidine kinase"/>
    <property type="match status" value="1"/>
</dbReference>
<proteinExistence type="predicted"/>
<organism evidence="9 10">
    <name type="scientific">Metaclostridioides mangenotii</name>
    <dbReference type="NCBI Taxonomy" id="1540"/>
    <lineage>
        <taxon>Bacteria</taxon>
        <taxon>Bacillati</taxon>
        <taxon>Bacillota</taxon>
        <taxon>Clostridia</taxon>
        <taxon>Peptostreptococcales</taxon>
        <taxon>Peptostreptococcaceae</taxon>
        <taxon>Metaclostridioides</taxon>
    </lineage>
</organism>
<sequence>MRFKTALQENKMFIVFTILLNVMAFYSINMYMFFINVFKITLLCIFGYSIVYSRGLKQDMFMNNLKISCTVLIIVGILGVSVDIEEYIRFLLLTLTVNNFSIFAYKVLIKRLDFGRYKLLFTYLSIIILEFVARNFFYDINVNNQIAIINLILCLINLMLVLYSNTNKNIDYENILKRLSAVAVLSTTACIFAIKSVALIDKLKFSCLSQFLLCISVYISYTFSVRQKVVVPYSELHVSNEKLNINKNRLDKLNSAIEKDIHIQQTLKNHIIHRKELLIQALNNMPDAWAIMNYDLSIVYSNFKFNKEFMRDKIYLKKLLETIKQEKEIFDSNSETFNFNDRRLVLIERIYLLSINYNIEEDEYLVSLTDITQESIMDKRIRDINEDYEKIILNIPCPIMVRTTEAPNGDNTIVSINKSFENSFGVTAKQFRHMTIENYISGFNIDLFDNRNFKRLGLNIDEREDIINYGSAANCIVNFAMKDNFGEERVEEVRVGDYYSDNRLYKLLTFRNITKEINILKDTNDQKIVYEKLLDAIPEALFLENMSTSRVIYTNVAFNKLFGIEDDVLGVNTQKYRNILVKKYINNLKNGDKRKSIHLVNEKNQIKEVEMISRKLYFGQKESRVRKIRDLSVQRESERLKNALLKQRKYDQMKMEFYANISHELKTPLNNIYSSSQLIEKLFDKGKIKETQNILEEHLKITKQNMFRLMRLIDNIINISQVKSEIYKVRAVNFDIIEITEGIVTSISSYSRSKEIDVVFDTNEEEIMVGLDPESIERIILNLISNAIKFTHSGGEILVGIYKRGEEVQIVVRDSGVGIEAEKLKDIFKRFKQIENSGISNEFGSGIGLCLTKSLVEIQNGNIDISSKLGEGTEVTVIFPIKEVVEEISDIREYDNNIEKFEIEFFDIYKEG</sequence>
<protein>
    <recommendedName>
        <fullName evidence="2">histidine kinase</fullName>
        <ecNumber evidence="2">2.7.13.3</ecNumber>
    </recommendedName>
</protein>
<keyword evidence="7" id="KW-0472">Membrane</keyword>
<evidence type="ECO:0000256" key="2">
    <source>
        <dbReference type="ARBA" id="ARBA00012438"/>
    </source>
</evidence>
<feature type="transmembrane region" description="Helical" evidence="7">
    <location>
        <begin position="34"/>
        <end position="52"/>
    </location>
</feature>
<dbReference type="PANTHER" id="PTHR43047">
    <property type="entry name" value="TWO-COMPONENT HISTIDINE PROTEIN KINASE"/>
    <property type="match status" value="1"/>
</dbReference>
<dbReference type="InterPro" id="IPR004358">
    <property type="entry name" value="Sig_transdc_His_kin-like_C"/>
</dbReference>
<dbReference type="PANTHER" id="PTHR43047:SF72">
    <property type="entry name" value="OSMOSENSING HISTIDINE PROTEIN KINASE SLN1"/>
    <property type="match status" value="1"/>
</dbReference>
<feature type="transmembrane region" description="Helical" evidence="7">
    <location>
        <begin position="120"/>
        <end position="138"/>
    </location>
</feature>
<dbReference type="GO" id="GO:0016301">
    <property type="term" value="F:kinase activity"/>
    <property type="evidence" value="ECO:0007669"/>
    <property type="project" value="UniProtKB-KW"/>
</dbReference>
<dbReference type="EMBL" id="JAGGJX010000001">
    <property type="protein sequence ID" value="MBP1854325.1"/>
    <property type="molecule type" value="Genomic_DNA"/>
</dbReference>
<evidence type="ECO:0000256" key="4">
    <source>
        <dbReference type="ARBA" id="ARBA00022679"/>
    </source>
</evidence>
<keyword evidence="7" id="KW-0812">Transmembrane</keyword>
<dbReference type="EC" id="2.7.13.3" evidence="2"/>
<dbReference type="Pfam" id="PF02518">
    <property type="entry name" value="HATPase_c"/>
    <property type="match status" value="1"/>
</dbReference>
<dbReference type="SMART" id="SM00388">
    <property type="entry name" value="HisKA"/>
    <property type="match status" value="1"/>
</dbReference>
<comment type="caution">
    <text evidence="9">The sequence shown here is derived from an EMBL/GenBank/DDBJ whole genome shotgun (WGS) entry which is preliminary data.</text>
</comment>
<dbReference type="InterPro" id="IPR000014">
    <property type="entry name" value="PAS"/>
</dbReference>
<dbReference type="InterPro" id="IPR036890">
    <property type="entry name" value="HATPase_C_sf"/>
</dbReference>
<evidence type="ECO:0000256" key="3">
    <source>
        <dbReference type="ARBA" id="ARBA00022553"/>
    </source>
</evidence>
<dbReference type="RefSeq" id="WP_209455862.1">
    <property type="nucleotide sequence ID" value="NZ_BAAACS010000017.1"/>
</dbReference>
<keyword evidence="6" id="KW-0902">Two-component regulatory system</keyword>
<keyword evidence="5 9" id="KW-0418">Kinase</keyword>
<keyword evidence="7" id="KW-1133">Transmembrane helix</keyword>
<comment type="catalytic activity">
    <reaction evidence="1">
        <text>ATP + protein L-histidine = ADP + protein N-phospho-L-histidine.</text>
        <dbReference type="EC" id="2.7.13.3"/>
    </reaction>
</comment>
<feature type="domain" description="Histidine kinase" evidence="8">
    <location>
        <begin position="660"/>
        <end position="883"/>
    </location>
</feature>
<feature type="transmembrane region" description="Helical" evidence="7">
    <location>
        <begin position="88"/>
        <end position="108"/>
    </location>
</feature>
<dbReference type="InterPro" id="IPR003594">
    <property type="entry name" value="HATPase_dom"/>
</dbReference>
<dbReference type="PROSITE" id="PS50109">
    <property type="entry name" value="HIS_KIN"/>
    <property type="match status" value="1"/>
</dbReference>
<dbReference type="SUPFAM" id="SSF55874">
    <property type="entry name" value="ATPase domain of HSP90 chaperone/DNA topoisomerase II/histidine kinase"/>
    <property type="match status" value="1"/>
</dbReference>
<dbReference type="Pfam" id="PF00512">
    <property type="entry name" value="HisKA"/>
    <property type="match status" value="1"/>
</dbReference>
<name>A0ABS4E8P9_9FIRM</name>
<evidence type="ECO:0000256" key="7">
    <source>
        <dbReference type="SAM" id="Phobius"/>
    </source>
</evidence>
<reference evidence="9 10" key="1">
    <citation type="submission" date="2021-03" db="EMBL/GenBank/DDBJ databases">
        <title>Genomic Encyclopedia of Type Strains, Phase IV (KMG-IV): sequencing the most valuable type-strain genomes for metagenomic binning, comparative biology and taxonomic classification.</title>
        <authorList>
            <person name="Goeker M."/>
        </authorList>
    </citation>
    <scope>NUCLEOTIDE SEQUENCE [LARGE SCALE GENOMIC DNA]</scope>
    <source>
        <strain evidence="9 10">DSM 1289</strain>
    </source>
</reference>
<keyword evidence="10" id="KW-1185">Reference proteome</keyword>
<evidence type="ECO:0000256" key="5">
    <source>
        <dbReference type="ARBA" id="ARBA00022777"/>
    </source>
</evidence>
<dbReference type="Gene3D" id="3.30.565.10">
    <property type="entry name" value="Histidine kinase-like ATPase, C-terminal domain"/>
    <property type="match status" value="1"/>
</dbReference>
<dbReference type="Proteomes" id="UP000767291">
    <property type="component" value="Unassembled WGS sequence"/>
</dbReference>
<keyword evidence="3" id="KW-0597">Phosphoprotein</keyword>
<dbReference type="Gene3D" id="1.10.287.130">
    <property type="match status" value="1"/>
</dbReference>
<dbReference type="CDD" id="cd00082">
    <property type="entry name" value="HisKA"/>
    <property type="match status" value="1"/>
</dbReference>
<dbReference type="SMART" id="SM00387">
    <property type="entry name" value="HATPase_c"/>
    <property type="match status" value="1"/>
</dbReference>
<evidence type="ECO:0000313" key="10">
    <source>
        <dbReference type="Proteomes" id="UP000767291"/>
    </source>
</evidence>
<evidence type="ECO:0000256" key="6">
    <source>
        <dbReference type="ARBA" id="ARBA00023012"/>
    </source>
</evidence>
<accession>A0ABS4E8P9</accession>
<dbReference type="PRINTS" id="PR00344">
    <property type="entry name" value="BCTRLSENSOR"/>
</dbReference>
<dbReference type="InterPro" id="IPR036097">
    <property type="entry name" value="HisK_dim/P_sf"/>
</dbReference>
<dbReference type="InterPro" id="IPR003661">
    <property type="entry name" value="HisK_dim/P_dom"/>
</dbReference>
<dbReference type="Pfam" id="PF13188">
    <property type="entry name" value="PAS_8"/>
    <property type="match status" value="1"/>
</dbReference>
<feature type="transmembrane region" description="Helical" evidence="7">
    <location>
        <begin position="12"/>
        <end position="28"/>
    </location>
</feature>
<dbReference type="InterPro" id="IPR005467">
    <property type="entry name" value="His_kinase_dom"/>
</dbReference>
<feature type="transmembrane region" description="Helical" evidence="7">
    <location>
        <begin position="175"/>
        <end position="194"/>
    </location>
</feature>
<evidence type="ECO:0000313" key="9">
    <source>
        <dbReference type="EMBL" id="MBP1854325.1"/>
    </source>
</evidence>
<feature type="transmembrane region" description="Helical" evidence="7">
    <location>
        <begin position="144"/>
        <end position="163"/>
    </location>
</feature>
<evidence type="ECO:0000256" key="1">
    <source>
        <dbReference type="ARBA" id="ARBA00000085"/>
    </source>
</evidence>
<evidence type="ECO:0000259" key="8">
    <source>
        <dbReference type="PROSITE" id="PS50109"/>
    </source>
</evidence>
<keyword evidence="4" id="KW-0808">Transferase</keyword>
<gene>
    <name evidence="9" type="ORF">J2Z43_000715</name>
</gene>